<feature type="transmembrane region" description="Helical" evidence="1">
    <location>
        <begin position="94"/>
        <end position="127"/>
    </location>
</feature>
<accession>A0ABT1L8P5</accession>
<organism evidence="2 3">
    <name type="scientific">Alsobacter ponti</name>
    <dbReference type="NCBI Taxonomy" id="2962936"/>
    <lineage>
        <taxon>Bacteria</taxon>
        <taxon>Pseudomonadati</taxon>
        <taxon>Pseudomonadota</taxon>
        <taxon>Alphaproteobacteria</taxon>
        <taxon>Hyphomicrobiales</taxon>
        <taxon>Alsobacteraceae</taxon>
        <taxon>Alsobacter</taxon>
    </lineage>
</organism>
<name>A0ABT1L8P5_9HYPH</name>
<feature type="transmembrane region" description="Helical" evidence="1">
    <location>
        <begin position="276"/>
        <end position="296"/>
    </location>
</feature>
<evidence type="ECO:0008006" key="4">
    <source>
        <dbReference type="Google" id="ProtNLM"/>
    </source>
</evidence>
<keyword evidence="3" id="KW-1185">Reference proteome</keyword>
<sequence length="494" mass="53369">MTASDTAAGLAAEQPAAPSQSSGVTRRAVLIGFAVFAILSLGNPQGLLNDADTLWHISVGQWILDHRAFPDKDLFSFTMAGQPWIAKEWLSQVILAVAAGVGGWTAVSLLTCVTVGASFGLLAWMLLRATGPVAAYLMLGGAYVLVLGHLLARPHVLAFPVMLVWFWGLSRASEDSRAPSLLLLPVMTVWANMHGAFTFGLTASAGFALDAVLRAAPEQRRGLALRWAAFIVAAFGFACLTPYGPQSLLMTRKIYGLGEALNFIIEWQPTNFRTEWPLGAVLMLYLLAALWFRVQLPPGRVLIVVGLSYMALQATRNLELFGFLTPIVVAGSLGLRPTGERRNFLPGVPDKALAAGMAAMAAVVVGVAALRHVAPPVGHQVTAALDHAVSAGYAQRPVFNDYGMGGEMIARRIPTFIDGRAELFGEAFVMDYVRTSLLSVKADPLAMLDRYKVEWTLLSPSAPMVHYLDQRPDWRRDYTDDVAVIHVRVKPPPG</sequence>
<feature type="transmembrane region" description="Helical" evidence="1">
    <location>
        <begin position="353"/>
        <end position="370"/>
    </location>
</feature>
<protein>
    <recommendedName>
        <fullName evidence="4">Glycosyltransferase RgtA/B/C/D-like domain-containing protein</fullName>
    </recommendedName>
</protein>
<feature type="transmembrane region" description="Helical" evidence="1">
    <location>
        <begin position="317"/>
        <end position="333"/>
    </location>
</feature>
<feature type="transmembrane region" description="Helical" evidence="1">
    <location>
        <begin position="133"/>
        <end position="151"/>
    </location>
</feature>
<comment type="caution">
    <text evidence="2">The sequence shown here is derived from an EMBL/GenBank/DDBJ whole genome shotgun (WGS) entry which is preliminary data.</text>
</comment>
<keyword evidence="1" id="KW-0472">Membrane</keyword>
<reference evidence="2 3" key="1">
    <citation type="submission" date="2022-07" db="EMBL/GenBank/DDBJ databases">
        <authorList>
            <person name="Li W.-J."/>
            <person name="Deng Q.-Q."/>
        </authorList>
    </citation>
    <scope>NUCLEOTIDE SEQUENCE [LARGE SCALE GENOMIC DNA]</scope>
    <source>
        <strain evidence="2 3">SYSU M60028</strain>
    </source>
</reference>
<dbReference type="Proteomes" id="UP001205890">
    <property type="component" value="Unassembled WGS sequence"/>
</dbReference>
<dbReference type="RefSeq" id="WP_254739260.1">
    <property type="nucleotide sequence ID" value="NZ_JANCLU010000003.1"/>
</dbReference>
<evidence type="ECO:0000313" key="2">
    <source>
        <dbReference type="EMBL" id="MCP8937875.1"/>
    </source>
</evidence>
<gene>
    <name evidence="2" type="ORF">NK718_05055</name>
</gene>
<evidence type="ECO:0000256" key="1">
    <source>
        <dbReference type="SAM" id="Phobius"/>
    </source>
</evidence>
<proteinExistence type="predicted"/>
<dbReference type="EMBL" id="JANCLU010000003">
    <property type="protein sequence ID" value="MCP8937875.1"/>
    <property type="molecule type" value="Genomic_DNA"/>
</dbReference>
<feature type="transmembrane region" description="Helical" evidence="1">
    <location>
        <begin position="225"/>
        <end position="243"/>
    </location>
</feature>
<keyword evidence="1" id="KW-0812">Transmembrane</keyword>
<evidence type="ECO:0000313" key="3">
    <source>
        <dbReference type="Proteomes" id="UP001205890"/>
    </source>
</evidence>
<keyword evidence="1" id="KW-1133">Transmembrane helix</keyword>
<feature type="transmembrane region" description="Helical" evidence="1">
    <location>
        <begin position="193"/>
        <end position="213"/>
    </location>
</feature>